<dbReference type="Gene3D" id="3.30.750.24">
    <property type="entry name" value="STAS domain"/>
    <property type="match status" value="1"/>
</dbReference>
<dbReference type="CDD" id="cd07043">
    <property type="entry name" value="STAS_anti-anti-sigma_factors"/>
    <property type="match status" value="1"/>
</dbReference>
<organism evidence="2 3">
    <name type="scientific">Actinoplanes friuliensis DSM 7358</name>
    <dbReference type="NCBI Taxonomy" id="1246995"/>
    <lineage>
        <taxon>Bacteria</taxon>
        <taxon>Bacillati</taxon>
        <taxon>Actinomycetota</taxon>
        <taxon>Actinomycetes</taxon>
        <taxon>Micromonosporales</taxon>
        <taxon>Micromonosporaceae</taxon>
        <taxon>Actinoplanes</taxon>
    </lineage>
</organism>
<dbReference type="InterPro" id="IPR036513">
    <property type="entry name" value="STAS_dom_sf"/>
</dbReference>
<proteinExistence type="predicted"/>
<dbReference type="InterPro" id="IPR002645">
    <property type="entry name" value="STAS_dom"/>
</dbReference>
<sequence>MTATLVELDEGEGAEVAVVHVRADLDATVVPTLRETLTDAVDRHRHVVVDLSAVPTLDDAGLGLLVRAHRRARRHDGMVVFAGPSRFVITVLHTMHVDGLFPIFDDCDAALEWLRAETS</sequence>
<gene>
    <name evidence="2" type="ORF">AFR_19245</name>
</gene>
<dbReference type="PANTHER" id="PTHR33495">
    <property type="entry name" value="ANTI-SIGMA FACTOR ANTAGONIST TM_1081-RELATED-RELATED"/>
    <property type="match status" value="1"/>
</dbReference>
<dbReference type="RefSeq" id="WP_023362493.1">
    <property type="nucleotide sequence ID" value="NC_022657.1"/>
</dbReference>
<dbReference type="PATRIC" id="fig|1246995.3.peg.3909"/>
<dbReference type="eggNOG" id="COG1366">
    <property type="taxonomic scope" value="Bacteria"/>
</dbReference>
<reference evidence="2 3" key="1">
    <citation type="journal article" date="2014" name="J. Biotechnol.">
        <title>Complete genome sequence of the actinobacterium Actinoplanes friuliensis HAG 010964, producer of the lipopeptide antibiotic friulimycin.</title>
        <authorList>
            <person name="Ruckert C."/>
            <person name="Szczepanowski R."/>
            <person name="Albersmeier A."/>
            <person name="Goesmann A."/>
            <person name="Fischer N."/>
            <person name="Steinkamper A."/>
            <person name="Puhler A."/>
            <person name="Biener R."/>
            <person name="Schwartz D."/>
            <person name="Kalinowski J."/>
        </authorList>
    </citation>
    <scope>NUCLEOTIDE SEQUENCE [LARGE SCALE GENOMIC DNA]</scope>
    <source>
        <strain evidence="2 3">DSM 7358</strain>
    </source>
</reference>
<keyword evidence="3" id="KW-1185">Reference proteome</keyword>
<evidence type="ECO:0000313" key="2">
    <source>
        <dbReference type="EMBL" id="AGZ42121.1"/>
    </source>
</evidence>
<dbReference type="SUPFAM" id="SSF52091">
    <property type="entry name" value="SpoIIaa-like"/>
    <property type="match status" value="1"/>
</dbReference>
<dbReference type="OrthoDB" id="5456061at2"/>
<dbReference type="EMBL" id="CP006272">
    <property type="protein sequence ID" value="AGZ42121.1"/>
    <property type="molecule type" value="Genomic_DNA"/>
</dbReference>
<dbReference type="KEGG" id="afs:AFR_19245"/>
<evidence type="ECO:0000259" key="1">
    <source>
        <dbReference type="PROSITE" id="PS50801"/>
    </source>
</evidence>
<dbReference type="PROSITE" id="PS50801">
    <property type="entry name" value="STAS"/>
    <property type="match status" value="1"/>
</dbReference>
<name>U5W2I9_9ACTN</name>
<dbReference type="Pfam" id="PF01740">
    <property type="entry name" value="STAS"/>
    <property type="match status" value="1"/>
</dbReference>
<protein>
    <recommendedName>
        <fullName evidence="1">STAS domain-containing protein</fullName>
    </recommendedName>
</protein>
<accession>U5W2I9</accession>
<dbReference type="GO" id="GO:0043856">
    <property type="term" value="F:anti-sigma factor antagonist activity"/>
    <property type="evidence" value="ECO:0007669"/>
    <property type="project" value="TreeGrafter"/>
</dbReference>
<dbReference type="HOGENOM" id="CLU_115403_6_4_11"/>
<dbReference type="AlphaFoldDB" id="U5W2I9"/>
<evidence type="ECO:0000313" key="3">
    <source>
        <dbReference type="Proteomes" id="UP000017746"/>
    </source>
</evidence>
<dbReference type="PANTHER" id="PTHR33495:SF2">
    <property type="entry name" value="ANTI-SIGMA FACTOR ANTAGONIST TM_1081-RELATED"/>
    <property type="match status" value="1"/>
</dbReference>
<dbReference type="Proteomes" id="UP000017746">
    <property type="component" value="Chromosome"/>
</dbReference>
<feature type="domain" description="STAS" evidence="1">
    <location>
        <begin position="16"/>
        <end position="114"/>
    </location>
</feature>
<dbReference type="STRING" id="1246995.AFR_19245"/>